<dbReference type="EMBL" id="PRDG01000002">
    <property type="protein sequence ID" value="MBP2622876.1"/>
    <property type="molecule type" value="Genomic_DNA"/>
</dbReference>
<sequence length="123" mass="13477">MEVGILIVSHSSLLAQGLFELIREVAPKAPIQAVGGLNQGEIGTSFERIQEAFEQIEGQQVLAFYDLGSARMNLEMLADFSDRPLQTMNVPLVEGSYTAAALVEAGASLEQIMEQLRELEIRK</sequence>
<dbReference type="PANTHER" id="PTHR38594">
    <property type="entry name" value="PEP-DEPENDENT DIHYDROXYACETONE KINASE, PHOSPHORYL DONOR SUBUNIT DHAM"/>
    <property type="match status" value="1"/>
</dbReference>
<dbReference type="PANTHER" id="PTHR38594:SF1">
    <property type="entry name" value="PEP-DEPENDENT DIHYDROXYACETONE KINASE, PHOSPHORYL DONOR SUBUNIT DHAM"/>
    <property type="match status" value="1"/>
</dbReference>
<evidence type="ECO:0000259" key="6">
    <source>
        <dbReference type="PROSITE" id="PS51096"/>
    </source>
</evidence>
<comment type="function">
    <text evidence="2">Component of the dihydroxyacetone kinase complex, which is responsible for the phosphoenolpyruvate (PEP)-dependent phosphorylation of dihydroxyacetone. DhaM serves as the phosphoryl donor. Is phosphorylated by phosphoenolpyruvate in an EI- and HPr-dependent reaction, and a phosphorelay system on histidine residues finally leads to phosphoryl transfer to DhaL and dihydroxyacetone.</text>
</comment>
<comment type="catalytic activity">
    <reaction evidence="1">
        <text>dihydroxyacetone + phosphoenolpyruvate = dihydroxyacetone phosphate + pyruvate</text>
        <dbReference type="Rhea" id="RHEA:18381"/>
        <dbReference type="ChEBI" id="CHEBI:15361"/>
        <dbReference type="ChEBI" id="CHEBI:16016"/>
        <dbReference type="ChEBI" id="CHEBI:57642"/>
        <dbReference type="ChEBI" id="CHEBI:58702"/>
        <dbReference type="EC" id="2.7.1.121"/>
    </reaction>
</comment>
<gene>
    <name evidence="7" type="ORF">C4K46_02870</name>
</gene>
<feature type="domain" description="PTS EIIA type-4" evidence="6">
    <location>
        <begin position="2"/>
        <end position="123"/>
    </location>
</feature>
<dbReference type="RefSeq" id="WP_209627202.1">
    <property type="nucleotide sequence ID" value="NZ_PRDG01000002.1"/>
</dbReference>
<dbReference type="EC" id="2.7.1.121" evidence="3"/>
<comment type="subunit">
    <text evidence="5">Homodimer. The dihydroxyacetone kinase complex is composed of a homodimer of DhaM, a homodimer of DhaK and the subunit DhaL.</text>
</comment>
<keyword evidence="8" id="KW-1185">Reference proteome</keyword>
<evidence type="ECO:0000256" key="1">
    <source>
        <dbReference type="ARBA" id="ARBA00001113"/>
    </source>
</evidence>
<organism evidence="7 8">
    <name type="scientific">Streptococcus oricebi</name>
    <dbReference type="NCBI Taxonomy" id="1547447"/>
    <lineage>
        <taxon>Bacteria</taxon>
        <taxon>Bacillati</taxon>
        <taxon>Bacillota</taxon>
        <taxon>Bacilli</taxon>
        <taxon>Lactobacillales</taxon>
        <taxon>Streptococcaceae</taxon>
        <taxon>Streptococcus</taxon>
    </lineage>
</organism>
<comment type="caution">
    <text evidence="7">The sequence shown here is derived from an EMBL/GenBank/DDBJ whole genome shotgun (WGS) entry which is preliminary data.</text>
</comment>
<evidence type="ECO:0000256" key="4">
    <source>
        <dbReference type="ARBA" id="ARBA00022679"/>
    </source>
</evidence>
<evidence type="ECO:0000313" key="7">
    <source>
        <dbReference type="EMBL" id="MBP2622876.1"/>
    </source>
</evidence>
<dbReference type="Proteomes" id="UP001519296">
    <property type="component" value="Unassembled WGS sequence"/>
</dbReference>
<keyword evidence="4" id="KW-0808">Transferase</keyword>
<accession>A0ABS5B210</accession>
<dbReference type="InterPro" id="IPR012844">
    <property type="entry name" value="DhaM_N"/>
</dbReference>
<dbReference type="PROSITE" id="PS51096">
    <property type="entry name" value="PTS_EIIA_TYPE_4"/>
    <property type="match status" value="1"/>
</dbReference>
<dbReference type="NCBIfam" id="TIGR02364">
    <property type="entry name" value="dha_pts"/>
    <property type="match status" value="1"/>
</dbReference>
<proteinExistence type="predicted"/>
<evidence type="ECO:0000256" key="3">
    <source>
        <dbReference type="ARBA" id="ARBA00012095"/>
    </source>
</evidence>
<dbReference type="InterPro" id="IPR039643">
    <property type="entry name" value="DhaM"/>
</dbReference>
<protein>
    <recommendedName>
        <fullName evidence="3">phosphoenolpyruvate--glycerone phosphotransferase</fullName>
        <ecNumber evidence="3">2.7.1.121</ecNumber>
    </recommendedName>
</protein>
<evidence type="ECO:0000256" key="2">
    <source>
        <dbReference type="ARBA" id="ARBA00002788"/>
    </source>
</evidence>
<reference evidence="7 8" key="1">
    <citation type="submission" date="2018-02" db="EMBL/GenBank/DDBJ databases">
        <title>Draft genome sequence of Streptococcus oricebi CCUG 70868T type strain.</title>
        <authorList>
            <person name="Mendez V."/>
            <person name="Salva-Serra F."/>
            <person name="Jaen-Luchoro D."/>
            <person name="Gonzales-Siles L."/>
            <person name="Karlsson R."/>
            <person name="Engstrom-Jakobsson H."/>
            <person name="Busquets A."/>
            <person name="Gomila M."/>
            <person name="Pineiro-Iglesias B."/>
            <person name="Bennasar-Figueras A."/>
            <person name="Seeger M."/>
            <person name="Moore E."/>
        </authorList>
    </citation>
    <scope>NUCLEOTIDE SEQUENCE [LARGE SCALE GENOMIC DNA]</scope>
    <source>
        <strain evidence="7 8">CCUG 70868</strain>
    </source>
</reference>
<name>A0ABS5B210_9STRE</name>
<dbReference type="InterPro" id="IPR036662">
    <property type="entry name" value="PTS_EIIA_man-typ_sf"/>
</dbReference>
<evidence type="ECO:0000256" key="5">
    <source>
        <dbReference type="ARBA" id="ARBA00046577"/>
    </source>
</evidence>
<dbReference type="InterPro" id="IPR004701">
    <property type="entry name" value="PTS_EIIA_man-typ"/>
</dbReference>
<dbReference type="Gene3D" id="3.40.50.510">
    <property type="entry name" value="Phosphotransferase system, mannose-type IIA component"/>
    <property type="match status" value="1"/>
</dbReference>
<evidence type="ECO:0000313" key="8">
    <source>
        <dbReference type="Proteomes" id="UP001519296"/>
    </source>
</evidence>
<dbReference type="Pfam" id="PF03610">
    <property type="entry name" value="EIIA-man"/>
    <property type="match status" value="1"/>
</dbReference>
<dbReference type="SUPFAM" id="SSF53062">
    <property type="entry name" value="PTS system fructose IIA component-like"/>
    <property type="match status" value="1"/>
</dbReference>